<evidence type="ECO:0000256" key="2">
    <source>
        <dbReference type="ARBA" id="ARBA00009191"/>
    </source>
</evidence>
<dbReference type="InterPro" id="IPR011042">
    <property type="entry name" value="6-blade_b-propeller_TolB-like"/>
</dbReference>
<keyword evidence="5" id="KW-0472">Membrane</keyword>
<dbReference type="GO" id="GO:0005773">
    <property type="term" value="C:vacuole"/>
    <property type="evidence" value="ECO:0007669"/>
    <property type="project" value="UniProtKB-SubCell"/>
</dbReference>
<dbReference type="GO" id="GO:0016787">
    <property type="term" value="F:hydrolase activity"/>
    <property type="evidence" value="ECO:0007669"/>
    <property type="project" value="TreeGrafter"/>
</dbReference>
<protein>
    <submittedName>
        <fullName evidence="8">Minichromosome instability 12-like</fullName>
    </submittedName>
</protein>
<feature type="transmembrane region" description="Helical" evidence="5">
    <location>
        <begin position="691"/>
        <end position="709"/>
    </location>
</feature>
<dbReference type="Pfam" id="PF03088">
    <property type="entry name" value="Str_synth"/>
    <property type="match status" value="2"/>
</dbReference>
<keyword evidence="5" id="KW-0812">Transmembrane</keyword>
<evidence type="ECO:0000313" key="8">
    <source>
        <dbReference type="EMBL" id="KAE8721531.1"/>
    </source>
</evidence>
<accession>A0A6A3C0E4</accession>
<proteinExistence type="inferred from homology"/>
<reference evidence="8" key="1">
    <citation type="submission" date="2019-09" db="EMBL/GenBank/DDBJ databases">
        <title>Draft genome information of white flower Hibiscus syriacus.</title>
        <authorList>
            <person name="Kim Y.-M."/>
        </authorList>
    </citation>
    <scope>NUCLEOTIDE SEQUENCE [LARGE SCALE GENOMIC DNA]</scope>
    <source>
        <strain evidence="8">YM2019G1</strain>
    </source>
</reference>
<dbReference type="EMBL" id="VEPZ02000618">
    <property type="protein sequence ID" value="KAE8721531.1"/>
    <property type="molecule type" value="Genomic_DNA"/>
</dbReference>
<dbReference type="AlphaFoldDB" id="A0A6A3C0E4"/>
<evidence type="ECO:0000256" key="6">
    <source>
        <dbReference type="SAM" id="SignalP"/>
    </source>
</evidence>
<feature type="signal peptide" evidence="6">
    <location>
        <begin position="1"/>
        <end position="21"/>
    </location>
</feature>
<keyword evidence="9" id="KW-1185">Reference proteome</keyword>
<keyword evidence="5" id="KW-1133">Transmembrane helix</keyword>
<evidence type="ECO:0000256" key="4">
    <source>
        <dbReference type="ARBA" id="ARBA00023180"/>
    </source>
</evidence>
<dbReference type="SUPFAM" id="SSF63829">
    <property type="entry name" value="Calcium-dependent phosphotriesterase"/>
    <property type="match status" value="3"/>
</dbReference>
<keyword evidence="3" id="KW-0926">Vacuole</keyword>
<dbReference type="Proteomes" id="UP000436088">
    <property type="component" value="Unassembled WGS sequence"/>
</dbReference>
<dbReference type="InterPro" id="IPR018119">
    <property type="entry name" value="Strictosidine_synth_cons-reg"/>
</dbReference>
<comment type="subcellular location">
    <subcellularLocation>
        <location evidence="1">Vacuole</location>
    </subcellularLocation>
</comment>
<comment type="similarity">
    <text evidence="2">Belongs to the strictosidine synthase family.</text>
</comment>
<feature type="domain" description="Strictosidine synthase conserved region" evidence="7">
    <location>
        <begin position="144"/>
        <end position="226"/>
    </location>
</feature>
<feature type="transmembrane region" description="Helical" evidence="5">
    <location>
        <begin position="388"/>
        <end position="409"/>
    </location>
</feature>
<evidence type="ECO:0000256" key="1">
    <source>
        <dbReference type="ARBA" id="ARBA00004116"/>
    </source>
</evidence>
<keyword evidence="4" id="KW-0325">Glycoprotein</keyword>
<organism evidence="8 9">
    <name type="scientific">Hibiscus syriacus</name>
    <name type="common">Rose of Sharon</name>
    <dbReference type="NCBI Taxonomy" id="106335"/>
    <lineage>
        <taxon>Eukaryota</taxon>
        <taxon>Viridiplantae</taxon>
        <taxon>Streptophyta</taxon>
        <taxon>Embryophyta</taxon>
        <taxon>Tracheophyta</taxon>
        <taxon>Spermatophyta</taxon>
        <taxon>Magnoliopsida</taxon>
        <taxon>eudicotyledons</taxon>
        <taxon>Gunneridae</taxon>
        <taxon>Pentapetalae</taxon>
        <taxon>rosids</taxon>
        <taxon>malvids</taxon>
        <taxon>Malvales</taxon>
        <taxon>Malvaceae</taxon>
        <taxon>Malvoideae</taxon>
        <taxon>Hibiscus</taxon>
    </lineage>
</organism>
<name>A0A6A3C0E4_HIBSY</name>
<feature type="domain" description="Strictosidine synthase conserved region" evidence="7">
    <location>
        <begin position="535"/>
        <end position="623"/>
    </location>
</feature>
<evidence type="ECO:0000313" key="9">
    <source>
        <dbReference type="Proteomes" id="UP000436088"/>
    </source>
</evidence>
<dbReference type="GO" id="GO:0012505">
    <property type="term" value="C:endomembrane system"/>
    <property type="evidence" value="ECO:0007669"/>
    <property type="project" value="TreeGrafter"/>
</dbReference>
<dbReference type="Pfam" id="PF20067">
    <property type="entry name" value="SSL_N"/>
    <property type="match status" value="1"/>
</dbReference>
<evidence type="ECO:0000256" key="5">
    <source>
        <dbReference type="SAM" id="Phobius"/>
    </source>
</evidence>
<keyword evidence="6" id="KW-0732">Signal</keyword>
<dbReference type="PANTHER" id="PTHR10426">
    <property type="entry name" value="STRICTOSIDINE SYNTHASE-RELATED"/>
    <property type="match status" value="1"/>
</dbReference>
<dbReference type="Gene3D" id="2.120.10.30">
    <property type="entry name" value="TolB, C-terminal domain"/>
    <property type="match status" value="3"/>
</dbReference>
<dbReference type="PANTHER" id="PTHR10426:SF89">
    <property type="entry name" value="PROTEIN STRICTOSIDINE SYNTHASE-LIKE 12-LIKE"/>
    <property type="match status" value="1"/>
</dbReference>
<feature type="chain" id="PRO_5025629413" evidence="6">
    <location>
        <begin position="22"/>
        <end position="827"/>
    </location>
</feature>
<comment type="caution">
    <text evidence="8">The sequence shown here is derived from an EMBL/GenBank/DDBJ whole genome shotgun (WGS) entry which is preliminary data.</text>
</comment>
<evidence type="ECO:0000256" key="3">
    <source>
        <dbReference type="ARBA" id="ARBA00022554"/>
    </source>
</evidence>
<sequence length="827" mass="90576">MSHIFFTLIFHFCSLSALISAISFNKIQLPANATGPEALAFELGTGTFYTGVADGRILKYQGPASGFVDFGFSSPNRSKSVCDGTSASNPNPVCGRVFGMALQSRTRRLYVCDVFYGFGVLGPGGGLVTILSTAADGEPYRFCNAVHVHQQTGNVYFADASSVYGIRELQTAISVKDSTGRLLKYDVKTEQVTVLFRNLSSAAGVSVDEEERFALVTEFTANRTRKIRLRGRRPFESEIVSSQPTPGNIKTTRFDNFWLAAARVDPVTKSSLLPIGQRINGNGNVLQTVNLEPWSKCVCDGKDILKPNPICGRPLGMALHHRTKRLYVCDAFHGFGVLGPKGGFVTPLSTAADAEPFRFCNAVYVHQPTGNVYFTDASINLLLLSNMAYINMLIMFLLSFFVSCFPSVFRCEIFRTIPLPPAATGPQSIAFELATGRFYVGVADGRILQYNGLNGFAEHGFTGRNRSKALCDGVTDPDLGRACGRPFGLGLHYATNQLYICDGYIGLMVLGSGGRLAAPVSTGAEGVPYRYCMGIDVHQLSGNVFFSDYTTAYDLRDAAKGLAPNDSTDSTGRLLMYNPSTRRVTVLLRNLSGPAGVAVSQDGSYVLVSNYNSNNTIRFWLMGPRADTYDIVNIQVRPKNIQRTLLGDYWQAAAMVKQATQTLVPIGQRINGSGRVLQTLNLEQCRDRPEFLLLLDLTTVVIIIMIIVSRKHPEFHSNQELIYVLVAFVTAHGLDIAKDFPVTADFESFGDFVLPWGELSGFLEQVPAKHIAEFCGIGVVTTIERSMTVTNSTATSRVMDFLLVVMWDLIFHKFSHPFIETIPSSII</sequence>
<evidence type="ECO:0000259" key="7">
    <source>
        <dbReference type="Pfam" id="PF03088"/>
    </source>
</evidence>
<gene>
    <name evidence="8" type="ORF">F3Y22_tig00015529pilonHSYRG00007</name>
</gene>